<evidence type="ECO:0000259" key="5">
    <source>
        <dbReference type="Pfam" id="PF13407"/>
    </source>
</evidence>
<keyword evidence="7" id="KW-1185">Reference proteome</keyword>
<organism evidence="6 7">
    <name type="scientific">Agaribacter marinus</name>
    <dbReference type="NCBI Taxonomy" id="1431249"/>
    <lineage>
        <taxon>Bacteria</taxon>
        <taxon>Pseudomonadati</taxon>
        <taxon>Pseudomonadota</taxon>
        <taxon>Gammaproteobacteria</taxon>
        <taxon>Alteromonadales</taxon>
        <taxon>Alteromonadaceae</taxon>
        <taxon>Agaribacter</taxon>
    </lineage>
</organism>
<dbReference type="GO" id="GO:0030313">
    <property type="term" value="C:cell envelope"/>
    <property type="evidence" value="ECO:0007669"/>
    <property type="project" value="UniProtKB-SubCell"/>
</dbReference>
<feature type="domain" description="Periplasmic binding protein" evidence="5">
    <location>
        <begin position="49"/>
        <end position="323"/>
    </location>
</feature>
<protein>
    <recommendedName>
        <fullName evidence="5">Periplasmic binding protein domain-containing protein</fullName>
    </recommendedName>
</protein>
<dbReference type="AlphaFoldDB" id="A0AA37T328"/>
<keyword evidence="3 4" id="KW-0732">Signal</keyword>
<evidence type="ECO:0000256" key="4">
    <source>
        <dbReference type="SAM" id="SignalP"/>
    </source>
</evidence>
<dbReference type="PANTHER" id="PTHR46847:SF2">
    <property type="entry name" value="ABC TRANSPORTER SUGAR-BINDING PROTEIN"/>
    <property type="match status" value="1"/>
</dbReference>
<sequence length="401" mass="45757">MINTMLRQLLLLLMLLITCSFNSLSVAVAAETFESLEDRPKVLFIYPAEKGFPFWDSQVDFAQALCDVLGFELEVVYSPRQYRNRFAADIFIKDIVEDNENKPALVISSFWVGSEELVLDFLEEQKIHAITINSDITPKQFNKLGYPRENYPHWLAHLSPNDTLAGQQLGEAVLHESRLQKCPQLNCQVNIFGITGLRYSAVSEQRAKGLREAIKKDAKSKLLNLVYGKWDGDVVKDMTETILHRHKDLDAFWVASDIMAYGIYEKLKELDITLPENTVVGSMDWSPASVNLIKEGKMAVNLGGHFMEAGWAILLYYDYLNNKDFLDETGPVIKTQMSILNKGNVEQIGRFLANPIWSKKILKSYSKYLNPARETYNLNPREIIFDQLNVQDEASEIDSTR</sequence>
<dbReference type="CDD" id="cd06324">
    <property type="entry name" value="PBP1_ABC_sugar_binding-like"/>
    <property type="match status" value="1"/>
</dbReference>
<comment type="similarity">
    <text evidence="2">Belongs to the bacterial solute-binding protein 2 family.</text>
</comment>
<dbReference type="GO" id="GO:0030246">
    <property type="term" value="F:carbohydrate binding"/>
    <property type="evidence" value="ECO:0007669"/>
    <property type="project" value="UniProtKB-ARBA"/>
</dbReference>
<name>A0AA37T328_9ALTE</name>
<dbReference type="GO" id="GO:0055085">
    <property type="term" value="P:transmembrane transport"/>
    <property type="evidence" value="ECO:0007669"/>
    <property type="project" value="UniProtKB-ARBA"/>
</dbReference>
<evidence type="ECO:0000313" key="7">
    <source>
        <dbReference type="Proteomes" id="UP001156601"/>
    </source>
</evidence>
<feature type="chain" id="PRO_5041400890" description="Periplasmic binding protein domain-containing protein" evidence="4">
    <location>
        <begin position="30"/>
        <end position="401"/>
    </location>
</feature>
<dbReference type="EMBL" id="BSOT01000012">
    <property type="protein sequence ID" value="GLR72671.1"/>
    <property type="molecule type" value="Genomic_DNA"/>
</dbReference>
<dbReference type="RefSeq" id="WP_284219085.1">
    <property type="nucleotide sequence ID" value="NZ_BSOT01000012.1"/>
</dbReference>
<evidence type="ECO:0000313" key="6">
    <source>
        <dbReference type="EMBL" id="GLR72671.1"/>
    </source>
</evidence>
<dbReference type="PANTHER" id="PTHR46847">
    <property type="entry name" value="D-ALLOSE-BINDING PERIPLASMIC PROTEIN-RELATED"/>
    <property type="match status" value="1"/>
</dbReference>
<reference evidence="6" key="2">
    <citation type="submission" date="2023-01" db="EMBL/GenBank/DDBJ databases">
        <title>Draft genome sequence of Agaribacter marinus strain NBRC 110023.</title>
        <authorList>
            <person name="Sun Q."/>
            <person name="Mori K."/>
        </authorList>
    </citation>
    <scope>NUCLEOTIDE SEQUENCE</scope>
    <source>
        <strain evidence="6">NBRC 110023</strain>
    </source>
</reference>
<comment type="subcellular location">
    <subcellularLocation>
        <location evidence="1">Cell envelope</location>
    </subcellularLocation>
</comment>
<evidence type="ECO:0000256" key="1">
    <source>
        <dbReference type="ARBA" id="ARBA00004196"/>
    </source>
</evidence>
<reference evidence="6" key="1">
    <citation type="journal article" date="2014" name="Int. J. Syst. Evol. Microbiol.">
        <title>Complete genome sequence of Corynebacterium casei LMG S-19264T (=DSM 44701T), isolated from a smear-ripened cheese.</title>
        <authorList>
            <consortium name="US DOE Joint Genome Institute (JGI-PGF)"/>
            <person name="Walter F."/>
            <person name="Albersmeier A."/>
            <person name="Kalinowski J."/>
            <person name="Ruckert C."/>
        </authorList>
    </citation>
    <scope>NUCLEOTIDE SEQUENCE</scope>
    <source>
        <strain evidence="6">NBRC 110023</strain>
    </source>
</reference>
<comment type="caution">
    <text evidence="6">The sequence shown here is derived from an EMBL/GenBank/DDBJ whole genome shotgun (WGS) entry which is preliminary data.</text>
</comment>
<dbReference type="SUPFAM" id="SSF53822">
    <property type="entry name" value="Periplasmic binding protein-like I"/>
    <property type="match status" value="1"/>
</dbReference>
<dbReference type="Gene3D" id="3.40.50.2300">
    <property type="match status" value="2"/>
</dbReference>
<gene>
    <name evidence="6" type="ORF">GCM10007852_35790</name>
</gene>
<feature type="signal peptide" evidence="4">
    <location>
        <begin position="1"/>
        <end position="29"/>
    </location>
</feature>
<proteinExistence type="inferred from homology"/>
<evidence type="ECO:0000256" key="2">
    <source>
        <dbReference type="ARBA" id="ARBA00007639"/>
    </source>
</evidence>
<evidence type="ECO:0000256" key="3">
    <source>
        <dbReference type="ARBA" id="ARBA00022729"/>
    </source>
</evidence>
<dbReference type="InterPro" id="IPR025997">
    <property type="entry name" value="SBP_2_dom"/>
</dbReference>
<dbReference type="Proteomes" id="UP001156601">
    <property type="component" value="Unassembled WGS sequence"/>
</dbReference>
<accession>A0AA37T328</accession>
<dbReference type="Pfam" id="PF13407">
    <property type="entry name" value="Peripla_BP_4"/>
    <property type="match status" value="1"/>
</dbReference>
<dbReference type="InterPro" id="IPR028082">
    <property type="entry name" value="Peripla_BP_I"/>
</dbReference>